<dbReference type="InterPro" id="IPR001087">
    <property type="entry name" value="GDSL"/>
</dbReference>
<dbReference type="SUPFAM" id="SSF52266">
    <property type="entry name" value="SGNH hydrolase"/>
    <property type="match status" value="1"/>
</dbReference>
<dbReference type="Pfam" id="PF00657">
    <property type="entry name" value="Lipase_GDSL"/>
    <property type="match status" value="1"/>
</dbReference>
<dbReference type="InterPro" id="IPR036514">
    <property type="entry name" value="SGNH_hydro_sf"/>
</dbReference>
<accession>A0A2P7NUX1</accession>
<evidence type="ECO:0000259" key="3">
    <source>
        <dbReference type="Pfam" id="PF07589"/>
    </source>
</evidence>
<reference evidence="4 5" key="1">
    <citation type="submission" date="2018-03" db="EMBL/GenBank/DDBJ databases">
        <title>Draft genome of Nitrosomonas supralitoralis APG5.</title>
        <authorList>
            <person name="Urakawa H."/>
            <person name="Lopez J.V."/>
        </authorList>
    </citation>
    <scope>NUCLEOTIDE SEQUENCE [LARGE SCALE GENOMIC DNA]</scope>
    <source>
        <strain evidence="4 5">APG5</strain>
    </source>
</reference>
<evidence type="ECO:0000256" key="1">
    <source>
        <dbReference type="ARBA" id="ARBA00022801"/>
    </source>
</evidence>
<feature type="domain" description="Ice-binding protein C-terminal" evidence="3">
    <location>
        <begin position="301"/>
        <end position="324"/>
    </location>
</feature>
<dbReference type="GO" id="GO:0006629">
    <property type="term" value="P:lipid metabolic process"/>
    <property type="evidence" value="ECO:0007669"/>
    <property type="project" value="InterPro"/>
</dbReference>
<dbReference type="AlphaFoldDB" id="A0A2P7NUX1"/>
<keyword evidence="5" id="KW-1185">Reference proteome</keyword>
<dbReference type="OrthoDB" id="5292073at2"/>
<evidence type="ECO:0000256" key="2">
    <source>
        <dbReference type="SAM" id="SignalP"/>
    </source>
</evidence>
<proteinExistence type="predicted"/>
<dbReference type="InterPro" id="IPR008265">
    <property type="entry name" value="Lipase_GDSL_AS"/>
</dbReference>
<dbReference type="Proteomes" id="UP000241912">
    <property type="component" value="Unassembled WGS sequence"/>
</dbReference>
<dbReference type="GO" id="GO:0016298">
    <property type="term" value="F:lipase activity"/>
    <property type="evidence" value="ECO:0007669"/>
    <property type="project" value="InterPro"/>
</dbReference>
<dbReference type="RefSeq" id="WP_106706905.1">
    <property type="nucleotide sequence ID" value="NZ_PXXU01000023.1"/>
</dbReference>
<dbReference type="EMBL" id="PXXU01000023">
    <property type="protein sequence ID" value="PSJ17271.1"/>
    <property type="molecule type" value="Genomic_DNA"/>
</dbReference>
<dbReference type="PROSITE" id="PS01098">
    <property type="entry name" value="LIPASE_GDSL_SER"/>
    <property type="match status" value="1"/>
</dbReference>
<sequence>MKRSLIYLTSLLCGFLLCVNVLATTTFSSVYVFGDSLSDAGSNPSAVLSIYNLLGGNCDPFHPCPPYVDGHFSNGPTVPEYLANSILPGGANPTNFFSFAVAGATSGIGNYGDGGSALATGSFGLPGMQQELGQYLSLSGGSADPTALYFVWGGANDFLTFDSPITAAQNIASHVVALANIGATHILIPNLPDLSLTPFIQNEGLISQAQAFSLGFNAELNAQIDGLNLMFPSVDIIEFDTFSVFNNIVTNPGLFSFSDAHSACLSLLFDVCANPEEHIFWDGFHPTSHAHALISSAIASAIPEPETYMMLLVGLGFIGFISCRMKEITMKSGFNISRVMYATRKS</sequence>
<dbReference type="InterPro" id="IPR051058">
    <property type="entry name" value="GDSL_Est/Lipase"/>
</dbReference>
<keyword evidence="2" id="KW-0732">Signal</keyword>
<gene>
    <name evidence="4" type="ORF">C7H79_08750</name>
</gene>
<protein>
    <submittedName>
        <fullName evidence="4">G-D-S-L family lipolytic protein</fullName>
    </submittedName>
</protein>
<dbReference type="Gene3D" id="3.40.50.1110">
    <property type="entry name" value="SGNH hydrolase"/>
    <property type="match status" value="1"/>
</dbReference>
<feature type="chain" id="PRO_5015142123" evidence="2">
    <location>
        <begin position="24"/>
        <end position="346"/>
    </location>
</feature>
<dbReference type="PANTHER" id="PTHR45648:SF22">
    <property type="entry name" value="GDSL LIPASE_ACYLHYDROLASE FAMILY PROTEIN (AFU_ORTHOLOGUE AFUA_4G14700)"/>
    <property type="match status" value="1"/>
</dbReference>
<dbReference type="InterPro" id="IPR013424">
    <property type="entry name" value="Ice-binding_C"/>
</dbReference>
<dbReference type="Pfam" id="PF07589">
    <property type="entry name" value="PEP-CTERM"/>
    <property type="match status" value="1"/>
</dbReference>
<dbReference type="PANTHER" id="PTHR45648">
    <property type="entry name" value="GDSL LIPASE/ACYLHYDROLASE FAMILY PROTEIN (AFU_ORTHOLOGUE AFUA_4G14700)"/>
    <property type="match status" value="1"/>
</dbReference>
<evidence type="ECO:0000313" key="4">
    <source>
        <dbReference type="EMBL" id="PSJ17271.1"/>
    </source>
</evidence>
<dbReference type="CDD" id="cd01846">
    <property type="entry name" value="fatty_acyltransferase_like"/>
    <property type="match status" value="1"/>
</dbReference>
<evidence type="ECO:0000313" key="5">
    <source>
        <dbReference type="Proteomes" id="UP000241912"/>
    </source>
</evidence>
<organism evidence="4 5">
    <name type="scientific">Nitrosomonas supralitoralis</name>
    <dbReference type="NCBI Taxonomy" id="2116706"/>
    <lineage>
        <taxon>Bacteria</taxon>
        <taxon>Pseudomonadati</taxon>
        <taxon>Pseudomonadota</taxon>
        <taxon>Betaproteobacteria</taxon>
        <taxon>Nitrosomonadales</taxon>
        <taxon>Nitrosomonadaceae</taxon>
        <taxon>Nitrosomonas</taxon>
    </lineage>
</organism>
<comment type="caution">
    <text evidence="4">The sequence shown here is derived from an EMBL/GenBank/DDBJ whole genome shotgun (WGS) entry which is preliminary data.</text>
</comment>
<name>A0A2P7NUX1_9PROT</name>
<keyword evidence="1" id="KW-0378">Hydrolase</keyword>
<feature type="signal peptide" evidence="2">
    <location>
        <begin position="1"/>
        <end position="23"/>
    </location>
</feature>